<accession>A0A3L6DLG2</accession>
<proteinExistence type="predicted"/>
<feature type="region of interest" description="Disordered" evidence="1">
    <location>
        <begin position="40"/>
        <end position="79"/>
    </location>
</feature>
<name>A0A3L6DLG2_MAIZE</name>
<dbReference type="AlphaFoldDB" id="A0A3L6DLG2"/>
<organism evidence="2">
    <name type="scientific">Zea mays</name>
    <name type="common">Maize</name>
    <dbReference type="NCBI Taxonomy" id="4577"/>
    <lineage>
        <taxon>Eukaryota</taxon>
        <taxon>Viridiplantae</taxon>
        <taxon>Streptophyta</taxon>
        <taxon>Embryophyta</taxon>
        <taxon>Tracheophyta</taxon>
        <taxon>Spermatophyta</taxon>
        <taxon>Magnoliopsida</taxon>
        <taxon>Liliopsida</taxon>
        <taxon>Poales</taxon>
        <taxon>Poaceae</taxon>
        <taxon>PACMAD clade</taxon>
        <taxon>Panicoideae</taxon>
        <taxon>Andropogonodae</taxon>
        <taxon>Andropogoneae</taxon>
        <taxon>Tripsacinae</taxon>
        <taxon>Zea</taxon>
    </lineage>
</organism>
<sequence length="79" mass="8509">MRHDVISRLGCSPLIASASSPTLSPRTTMTWDPCAASSCYPATPERKNQSSPRVRVGGFHGEPPLSPFLASVDGRNPWN</sequence>
<dbReference type="EMBL" id="NCVQ01000009">
    <property type="protein sequence ID" value="PWZ09502.1"/>
    <property type="molecule type" value="Genomic_DNA"/>
</dbReference>
<comment type="caution">
    <text evidence="2">The sequence shown here is derived from an EMBL/GenBank/DDBJ whole genome shotgun (WGS) entry which is preliminary data.</text>
</comment>
<evidence type="ECO:0000313" key="2">
    <source>
        <dbReference type="EMBL" id="PWZ09502.1"/>
    </source>
</evidence>
<gene>
    <name evidence="2" type="ORF">Zm00014a_037016</name>
</gene>
<dbReference type="Proteomes" id="UP000251960">
    <property type="component" value="Chromosome 8"/>
</dbReference>
<reference evidence="2" key="1">
    <citation type="journal article" date="2018" name="Nat. Genet.">
        <title>Extensive intraspecific gene order and gene structural variations between Mo17 and other maize genomes.</title>
        <authorList>
            <person name="Sun S."/>
            <person name="Zhou Y."/>
            <person name="Chen J."/>
            <person name="Shi J."/>
            <person name="Zhao H."/>
            <person name="Zhao H."/>
            <person name="Song W."/>
            <person name="Zhang M."/>
            <person name="Cui Y."/>
            <person name="Dong X."/>
            <person name="Liu H."/>
            <person name="Ma X."/>
            <person name="Jiao Y."/>
            <person name="Wang B."/>
            <person name="Wei X."/>
            <person name="Stein J.C."/>
            <person name="Glaubitz J.C."/>
            <person name="Lu F."/>
            <person name="Yu G."/>
            <person name="Liang C."/>
            <person name="Fengler K."/>
            <person name="Li B."/>
            <person name="Rafalski A."/>
            <person name="Schnable P.S."/>
            <person name="Ware D.H."/>
            <person name="Buckler E.S."/>
            <person name="Lai J."/>
        </authorList>
    </citation>
    <scope>NUCLEOTIDE SEQUENCE [LARGE SCALE GENOMIC DNA]</scope>
    <source>
        <tissue evidence="2">Seedling</tissue>
    </source>
</reference>
<protein>
    <submittedName>
        <fullName evidence="2">Uncharacterized protein</fullName>
    </submittedName>
</protein>
<evidence type="ECO:0000256" key="1">
    <source>
        <dbReference type="SAM" id="MobiDB-lite"/>
    </source>
</evidence>